<dbReference type="VEuPathDB" id="FungiDB:F4678DRAFT_477923"/>
<dbReference type="EMBL" id="JANPWZ010000645">
    <property type="protein sequence ID" value="KAJ3573954.1"/>
    <property type="molecule type" value="Genomic_DNA"/>
</dbReference>
<gene>
    <name evidence="15" type="ORF">NPX13_g4522</name>
</gene>
<organism evidence="15 16">
    <name type="scientific">Xylaria arbuscula</name>
    <dbReference type="NCBI Taxonomy" id="114810"/>
    <lineage>
        <taxon>Eukaryota</taxon>
        <taxon>Fungi</taxon>
        <taxon>Dikarya</taxon>
        <taxon>Ascomycota</taxon>
        <taxon>Pezizomycotina</taxon>
        <taxon>Sordariomycetes</taxon>
        <taxon>Xylariomycetidae</taxon>
        <taxon>Xylariales</taxon>
        <taxon>Xylariaceae</taxon>
        <taxon>Xylaria</taxon>
    </lineage>
</organism>
<evidence type="ECO:0000256" key="2">
    <source>
        <dbReference type="ARBA" id="ARBA00005179"/>
    </source>
</evidence>
<evidence type="ECO:0000256" key="1">
    <source>
        <dbReference type="ARBA" id="ARBA00004477"/>
    </source>
</evidence>
<keyword evidence="9" id="KW-0560">Oxidoreductase</keyword>
<evidence type="ECO:0000256" key="9">
    <source>
        <dbReference type="ARBA" id="ARBA00023002"/>
    </source>
</evidence>
<keyword evidence="4" id="KW-0285">Flavoprotein</keyword>
<evidence type="ECO:0000256" key="8">
    <source>
        <dbReference type="ARBA" id="ARBA00022989"/>
    </source>
</evidence>
<evidence type="ECO:0000259" key="13">
    <source>
        <dbReference type="Pfam" id="PF01494"/>
    </source>
</evidence>
<dbReference type="Proteomes" id="UP001148614">
    <property type="component" value="Unassembled WGS sequence"/>
</dbReference>
<reference evidence="15" key="1">
    <citation type="submission" date="2022-07" db="EMBL/GenBank/DDBJ databases">
        <title>Genome Sequence of Xylaria arbuscula.</title>
        <authorList>
            <person name="Buettner E."/>
        </authorList>
    </citation>
    <scope>NUCLEOTIDE SEQUENCE</scope>
    <source>
        <strain evidence="15">VT107</strain>
    </source>
</reference>
<evidence type="ECO:0000256" key="10">
    <source>
        <dbReference type="ARBA" id="ARBA00023033"/>
    </source>
</evidence>
<dbReference type="InterPro" id="IPR003388">
    <property type="entry name" value="Reticulon"/>
</dbReference>
<evidence type="ECO:0000259" key="14">
    <source>
        <dbReference type="Pfam" id="PF02453"/>
    </source>
</evidence>
<feature type="compositionally biased region" description="Basic and acidic residues" evidence="12">
    <location>
        <begin position="574"/>
        <end position="584"/>
    </location>
</feature>
<keyword evidence="7" id="KW-0274">FAD</keyword>
<evidence type="ECO:0000256" key="6">
    <source>
        <dbReference type="ARBA" id="ARBA00022824"/>
    </source>
</evidence>
<dbReference type="SUPFAM" id="SSF51905">
    <property type="entry name" value="FAD/NAD(P)-binding domain"/>
    <property type="match status" value="1"/>
</dbReference>
<dbReference type="Pfam" id="PF02453">
    <property type="entry name" value="Reticulon"/>
    <property type="match status" value="1"/>
</dbReference>
<evidence type="ECO:0000313" key="15">
    <source>
        <dbReference type="EMBL" id="KAJ3573954.1"/>
    </source>
</evidence>
<keyword evidence="11" id="KW-0472">Membrane</keyword>
<feature type="domain" description="Reticulon" evidence="14">
    <location>
        <begin position="339"/>
        <end position="477"/>
    </location>
</feature>
<dbReference type="InterPro" id="IPR002938">
    <property type="entry name" value="FAD-bd"/>
</dbReference>
<dbReference type="PANTHER" id="PTHR13789:SF314">
    <property type="entry name" value="FAD-BINDING DOMAIN-CONTAINING PROTEIN"/>
    <property type="match status" value="1"/>
</dbReference>
<evidence type="ECO:0000256" key="12">
    <source>
        <dbReference type="SAM" id="MobiDB-lite"/>
    </source>
</evidence>
<protein>
    <recommendedName>
        <fullName evidence="17">Reticulon domain-containing protein</fullName>
    </recommendedName>
</protein>
<keyword evidence="8" id="KW-1133">Transmembrane helix</keyword>
<evidence type="ECO:0000256" key="5">
    <source>
        <dbReference type="ARBA" id="ARBA00022692"/>
    </source>
</evidence>
<sequence>MSWVFPTRTERATTTESWNTDGDRDEILKVYDDFDEDLKTMLRVADQVKLWELQDLEPLPTWTSGRAILIGDAAHAMTPLQGQGSNMAIEDAEGLRLLTQPGVTSDDVPKILQKIDSVRRPRATKVLIVSHPFVPPLSCRWAGVHLMSSTWSLNVRQKPAIPAVLTPICKQNTRSSTKISSAADSIVGAADRDLQLQDNLNHAPSGLRVSHKRYRHDDSSVYYSPQERQPVAACFSLAGNYCSGVPIMSSPKINLIEAKDRNAVESSRHDDEFQPRMTEPTYVVMPVRADGSTPQENDKHMASVIEESLHERLHPTAHEPSQGPLKRAIAHQDSLYKYISWEDPVRTVGSYLGLVALMYGVHYLHWGQWLLKMGATGLGVMSLLSFLSRSTKSDLIGRMRPEYKTVPESTLNATLKDVHDFVQYFAIQGQRVLYGEDLRKTFGAFVGFTSLFWLVKVLTPFDLEVLGLSSVYLVPLILSPGGRETAQAAKVHAQELANTASDSAKGPFNDTKTKSADVSARSQQAVGRWASRAQQGAKNLTSSTQQTVSSETSGSQETVGDIASKLRQTTWDQLPEKSKARNQPDSRQQGSVDIKTAPVEITSDGKPKVADRVADRFDFQRHIDKL</sequence>
<proteinExistence type="inferred from homology"/>
<dbReference type="GO" id="GO:0071949">
    <property type="term" value="F:FAD binding"/>
    <property type="evidence" value="ECO:0007669"/>
    <property type="project" value="InterPro"/>
</dbReference>
<dbReference type="Pfam" id="PF01494">
    <property type="entry name" value="FAD_binding_3"/>
    <property type="match status" value="1"/>
</dbReference>
<dbReference type="InterPro" id="IPR050493">
    <property type="entry name" value="FAD-dep_Monooxygenase_BioMet"/>
</dbReference>
<name>A0A9W8NG70_9PEZI</name>
<keyword evidence="10" id="KW-0503">Monooxygenase</keyword>
<feature type="region of interest" description="Disordered" evidence="12">
    <location>
        <begin position="573"/>
        <end position="607"/>
    </location>
</feature>
<comment type="subcellular location">
    <subcellularLocation>
        <location evidence="1">Endoplasmic reticulum membrane</location>
        <topology evidence="1">Multi-pass membrane protein</topology>
    </subcellularLocation>
</comment>
<dbReference type="Gene3D" id="3.50.50.60">
    <property type="entry name" value="FAD/NAD(P)-binding domain"/>
    <property type="match status" value="1"/>
</dbReference>
<feature type="region of interest" description="Disordered" evidence="12">
    <location>
        <begin position="498"/>
        <end position="520"/>
    </location>
</feature>
<keyword evidence="16" id="KW-1185">Reference proteome</keyword>
<feature type="region of interest" description="Disordered" evidence="12">
    <location>
        <begin position="533"/>
        <end position="560"/>
    </location>
</feature>
<comment type="pathway">
    <text evidence="2">Secondary metabolite biosynthesis.</text>
</comment>
<feature type="compositionally biased region" description="Low complexity" evidence="12">
    <location>
        <begin position="541"/>
        <end position="560"/>
    </location>
</feature>
<comment type="caution">
    <text evidence="15">The sequence shown here is derived from an EMBL/GenBank/DDBJ whole genome shotgun (WGS) entry which is preliminary data.</text>
</comment>
<evidence type="ECO:0000313" key="16">
    <source>
        <dbReference type="Proteomes" id="UP001148614"/>
    </source>
</evidence>
<evidence type="ECO:0000256" key="3">
    <source>
        <dbReference type="ARBA" id="ARBA00007992"/>
    </source>
</evidence>
<dbReference type="GO" id="GO:0005789">
    <property type="term" value="C:endoplasmic reticulum membrane"/>
    <property type="evidence" value="ECO:0007669"/>
    <property type="project" value="UniProtKB-SubCell"/>
</dbReference>
<comment type="similarity">
    <text evidence="3">Belongs to the paxM FAD-dependent monooxygenase family.</text>
</comment>
<dbReference type="InterPro" id="IPR036188">
    <property type="entry name" value="FAD/NAD-bd_sf"/>
</dbReference>
<dbReference type="AlphaFoldDB" id="A0A9W8NG70"/>
<dbReference type="SUPFAM" id="SSF54373">
    <property type="entry name" value="FAD-linked reductases, C-terminal domain"/>
    <property type="match status" value="1"/>
</dbReference>
<evidence type="ECO:0008006" key="17">
    <source>
        <dbReference type="Google" id="ProtNLM"/>
    </source>
</evidence>
<evidence type="ECO:0000256" key="11">
    <source>
        <dbReference type="ARBA" id="ARBA00023136"/>
    </source>
</evidence>
<dbReference type="PRINTS" id="PR00420">
    <property type="entry name" value="RNGMNOXGNASE"/>
</dbReference>
<evidence type="ECO:0000256" key="4">
    <source>
        <dbReference type="ARBA" id="ARBA00022630"/>
    </source>
</evidence>
<keyword evidence="6" id="KW-0256">Endoplasmic reticulum</keyword>
<dbReference type="PANTHER" id="PTHR13789">
    <property type="entry name" value="MONOOXYGENASE"/>
    <property type="match status" value="1"/>
</dbReference>
<evidence type="ECO:0000256" key="7">
    <source>
        <dbReference type="ARBA" id="ARBA00022827"/>
    </source>
</evidence>
<dbReference type="VEuPathDB" id="FungiDB:F4678DRAFT_477920"/>
<feature type="domain" description="FAD-binding" evidence="13">
    <location>
        <begin position="44"/>
        <end position="126"/>
    </location>
</feature>
<dbReference type="GO" id="GO:0004497">
    <property type="term" value="F:monooxygenase activity"/>
    <property type="evidence" value="ECO:0007669"/>
    <property type="project" value="UniProtKB-KW"/>
</dbReference>
<keyword evidence="5" id="KW-0812">Transmembrane</keyword>
<accession>A0A9W8NG70</accession>